<name>A0A0F9QMX7_9ZZZZ</name>
<protein>
    <recommendedName>
        <fullName evidence="4">HTH asnC-type domain-containing protein</fullName>
    </recommendedName>
</protein>
<keyword evidence="1" id="KW-0805">Transcription regulation</keyword>
<dbReference type="InterPro" id="IPR019887">
    <property type="entry name" value="Tscrpt_reg_AsnC/Lrp_C"/>
</dbReference>
<dbReference type="SMART" id="SM00344">
    <property type="entry name" value="HTH_ASNC"/>
    <property type="match status" value="1"/>
</dbReference>
<sequence>MIDELDLKILEILSRNGRENKTSISKTLVKSPNTIKKRVDDMEESRVIKNYGVQIDYEKLGYEIIAIIELTIDKGKMIEVERNIAQDPHIFAVYDITGEYDALVLARFKTRSEMNTMIKKIHTFKYVQRTNTHLVLSIIKEEDSFADLIQVDEEKELK</sequence>
<dbReference type="EMBL" id="LAZR01001382">
    <property type="protein sequence ID" value="KKN45540.1"/>
    <property type="molecule type" value="Genomic_DNA"/>
</dbReference>
<evidence type="ECO:0000313" key="5">
    <source>
        <dbReference type="EMBL" id="KKN45540.1"/>
    </source>
</evidence>
<dbReference type="InterPro" id="IPR000485">
    <property type="entry name" value="AsnC-type_HTH_dom"/>
</dbReference>
<proteinExistence type="predicted"/>
<dbReference type="GO" id="GO:0043565">
    <property type="term" value="F:sequence-specific DNA binding"/>
    <property type="evidence" value="ECO:0007669"/>
    <property type="project" value="InterPro"/>
</dbReference>
<dbReference type="PRINTS" id="PR00033">
    <property type="entry name" value="HTHASNC"/>
</dbReference>
<keyword evidence="3" id="KW-0804">Transcription</keyword>
<dbReference type="SUPFAM" id="SSF54909">
    <property type="entry name" value="Dimeric alpha+beta barrel"/>
    <property type="match status" value="1"/>
</dbReference>
<dbReference type="PANTHER" id="PTHR30154">
    <property type="entry name" value="LEUCINE-RESPONSIVE REGULATORY PROTEIN"/>
    <property type="match status" value="1"/>
</dbReference>
<organism evidence="5">
    <name type="scientific">marine sediment metagenome</name>
    <dbReference type="NCBI Taxonomy" id="412755"/>
    <lineage>
        <taxon>unclassified sequences</taxon>
        <taxon>metagenomes</taxon>
        <taxon>ecological metagenomes</taxon>
    </lineage>
</organism>
<dbReference type="InterPro" id="IPR011008">
    <property type="entry name" value="Dimeric_a/b-barrel"/>
</dbReference>
<dbReference type="PROSITE" id="PS50956">
    <property type="entry name" value="HTH_ASNC_2"/>
    <property type="match status" value="1"/>
</dbReference>
<dbReference type="Pfam" id="PF13412">
    <property type="entry name" value="HTH_24"/>
    <property type="match status" value="1"/>
</dbReference>
<dbReference type="SUPFAM" id="SSF46785">
    <property type="entry name" value="Winged helix' DNA-binding domain"/>
    <property type="match status" value="1"/>
</dbReference>
<dbReference type="GO" id="GO:0043200">
    <property type="term" value="P:response to amino acid"/>
    <property type="evidence" value="ECO:0007669"/>
    <property type="project" value="TreeGrafter"/>
</dbReference>
<dbReference type="InterPro" id="IPR019888">
    <property type="entry name" value="Tscrpt_reg_AsnC-like"/>
</dbReference>
<dbReference type="Pfam" id="PF01037">
    <property type="entry name" value="AsnC_trans_reg"/>
    <property type="match status" value="1"/>
</dbReference>
<feature type="domain" description="HTH asnC-type" evidence="4">
    <location>
        <begin position="2"/>
        <end position="63"/>
    </location>
</feature>
<gene>
    <name evidence="5" type="ORF">LCGC14_0681930</name>
</gene>
<evidence type="ECO:0000259" key="4">
    <source>
        <dbReference type="PROSITE" id="PS50956"/>
    </source>
</evidence>
<dbReference type="AlphaFoldDB" id="A0A0F9QMX7"/>
<accession>A0A0F9QMX7</accession>
<dbReference type="GO" id="GO:0005829">
    <property type="term" value="C:cytosol"/>
    <property type="evidence" value="ECO:0007669"/>
    <property type="project" value="TreeGrafter"/>
</dbReference>
<comment type="caution">
    <text evidence="5">The sequence shown here is derived from an EMBL/GenBank/DDBJ whole genome shotgun (WGS) entry which is preliminary data.</text>
</comment>
<dbReference type="InterPro" id="IPR036390">
    <property type="entry name" value="WH_DNA-bd_sf"/>
</dbReference>
<reference evidence="5" key="1">
    <citation type="journal article" date="2015" name="Nature">
        <title>Complex archaea that bridge the gap between prokaryotes and eukaryotes.</title>
        <authorList>
            <person name="Spang A."/>
            <person name="Saw J.H."/>
            <person name="Jorgensen S.L."/>
            <person name="Zaremba-Niedzwiedzka K."/>
            <person name="Martijn J."/>
            <person name="Lind A.E."/>
            <person name="van Eijk R."/>
            <person name="Schleper C."/>
            <person name="Guy L."/>
            <person name="Ettema T.J."/>
        </authorList>
    </citation>
    <scope>NUCLEOTIDE SEQUENCE</scope>
</reference>
<dbReference type="InterPro" id="IPR036388">
    <property type="entry name" value="WH-like_DNA-bd_sf"/>
</dbReference>
<dbReference type="PANTHER" id="PTHR30154:SF34">
    <property type="entry name" value="TRANSCRIPTIONAL REGULATOR AZLB"/>
    <property type="match status" value="1"/>
</dbReference>
<evidence type="ECO:0000256" key="3">
    <source>
        <dbReference type="ARBA" id="ARBA00023163"/>
    </source>
</evidence>
<evidence type="ECO:0000256" key="2">
    <source>
        <dbReference type="ARBA" id="ARBA00023125"/>
    </source>
</evidence>
<keyword evidence="2" id="KW-0238">DNA-binding</keyword>
<evidence type="ECO:0000256" key="1">
    <source>
        <dbReference type="ARBA" id="ARBA00023015"/>
    </source>
</evidence>
<dbReference type="Gene3D" id="1.10.10.10">
    <property type="entry name" value="Winged helix-like DNA-binding domain superfamily/Winged helix DNA-binding domain"/>
    <property type="match status" value="1"/>
</dbReference>
<dbReference type="Gene3D" id="3.30.70.920">
    <property type="match status" value="1"/>
</dbReference>